<feature type="binding site" evidence="10">
    <location>
        <position position="1080"/>
    </location>
    <ligand>
        <name>ATP</name>
        <dbReference type="ChEBI" id="CHEBI:30616"/>
    </ligand>
</feature>
<comment type="caution">
    <text evidence="18">The sequence shown here is derived from an EMBL/GenBank/DDBJ whole genome shotgun (WGS) entry which is preliminary data.</text>
</comment>
<evidence type="ECO:0000259" key="16">
    <source>
        <dbReference type="PROSITE" id="PS50835"/>
    </source>
</evidence>
<dbReference type="SMART" id="SM00233">
    <property type="entry name" value="PH"/>
    <property type="match status" value="1"/>
</dbReference>
<dbReference type="Pfam" id="PF00621">
    <property type="entry name" value="RhoGEF"/>
    <property type="match status" value="1"/>
</dbReference>
<dbReference type="Gene3D" id="3.30.200.20">
    <property type="entry name" value="Phosphorylase Kinase, domain 1"/>
    <property type="match status" value="1"/>
</dbReference>
<dbReference type="SUPFAM" id="SSF49265">
    <property type="entry name" value="Fibronectin type III"/>
    <property type="match status" value="1"/>
</dbReference>
<feature type="domain" description="Fibronectin type-III" evidence="17">
    <location>
        <begin position="938"/>
        <end position="1031"/>
    </location>
</feature>
<dbReference type="SUPFAM" id="SSF48726">
    <property type="entry name" value="Immunoglobulin"/>
    <property type="match status" value="1"/>
</dbReference>
<dbReference type="SUPFAM" id="SSF56112">
    <property type="entry name" value="Protein kinase-like (PK-like)"/>
    <property type="match status" value="1"/>
</dbReference>
<feature type="region of interest" description="Disordered" evidence="11">
    <location>
        <begin position="54"/>
        <end position="195"/>
    </location>
</feature>
<keyword evidence="4" id="KW-0963">Cytoplasm</keyword>
<dbReference type="InterPro" id="IPR055251">
    <property type="entry name" value="SOS1_NGEF_PH"/>
</dbReference>
<comment type="subcellular location">
    <subcellularLocation>
        <location evidence="1">Cytoplasm</location>
    </subcellularLocation>
</comment>
<evidence type="ECO:0000256" key="1">
    <source>
        <dbReference type="ARBA" id="ARBA00004496"/>
    </source>
</evidence>
<evidence type="ECO:0000259" key="17">
    <source>
        <dbReference type="PROSITE" id="PS50853"/>
    </source>
</evidence>
<dbReference type="FunFam" id="1.20.900.10:FF:000008">
    <property type="entry name" value="rho guanine nucleotide exchange factor 25"/>
    <property type="match status" value="1"/>
</dbReference>
<dbReference type="InterPro" id="IPR003599">
    <property type="entry name" value="Ig_sub"/>
</dbReference>
<dbReference type="InterPro" id="IPR000719">
    <property type="entry name" value="Prot_kinase_dom"/>
</dbReference>
<dbReference type="Gene3D" id="1.10.510.10">
    <property type="entry name" value="Transferase(Phosphotransferase) domain 1"/>
    <property type="match status" value="1"/>
</dbReference>
<dbReference type="GO" id="GO:0019898">
    <property type="term" value="C:extrinsic component of membrane"/>
    <property type="evidence" value="ECO:0007669"/>
    <property type="project" value="TreeGrafter"/>
</dbReference>
<feature type="domain" description="SH3" evidence="12">
    <location>
        <begin position="642"/>
        <end position="707"/>
    </location>
</feature>
<feature type="compositionally biased region" description="Low complexity" evidence="11">
    <location>
        <begin position="579"/>
        <end position="593"/>
    </location>
</feature>
<dbReference type="InterPro" id="IPR011993">
    <property type="entry name" value="PH-like_dom_sf"/>
</dbReference>
<feature type="compositionally biased region" description="Basic and acidic residues" evidence="11">
    <location>
        <begin position="176"/>
        <end position="187"/>
    </location>
</feature>
<dbReference type="Pfam" id="PF00069">
    <property type="entry name" value="Pkinase"/>
    <property type="match status" value="1"/>
</dbReference>
<dbReference type="GO" id="GO:0004672">
    <property type="term" value="F:protein kinase activity"/>
    <property type="evidence" value="ECO:0007669"/>
    <property type="project" value="InterPro"/>
</dbReference>
<feature type="compositionally biased region" description="Polar residues" evidence="11">
    <location>
        <begin position="608"/>
        <end position="622"/>
    </location>
</feature>
<feature type="compositionally biased region" description="Low complexity" evidence="11">
    <location>
        <begin position="67"/>
        <end position="81"/>
    </location>
</feature>
<dbReference type="FunFam" id="1.10.510.10:FF:000152">
    <property type="entry name" value="kalirin isoform X1"/>
    <property type="match status" value="1"/>
</dbReference>
<dbReference type="GO" id="GO:0014069">
    <property type="term" value="C:postsynaptic density"/>
    <property type="evidence" value="ECO:0007669"/>
    <property type="project" value="TreeGrafter"/>
</dbReference>
<dbReference type="InterPro" id="IPR017441">
    <property type="entry name" value="Protein_kinase_ATP_BS"/>
</dbReference>
<dbReference type="InterPro" id="IPR008271">
    <property type="entry name" value="Ser/Thr_kinase_AS"/>
</dbReference>
<keyword evidence="19" id="KW-1185">Reference proteome</keyword>
<evidence type="ECO:0000313" key="19">
    <source>
        <dbReference type="Proteomes" id="UP000281406"/>
    </source>
</evidence>
<dbReference type="Gene3D" id="1.20.900.10">
    <property type="entry name" value="Dbl homology (DH) domain"/>
    <property type="match status" value="1"/>
</dbReference>
<dbReference type="SUPFAM" id="SSF50044">
    <property type="entry name" value="SH3-domain"/>
    <property type="match status" value="1"/>
</dbReference>
<dbReference type="SMART" id="SM00060">
    <property type="entry name" value="FN3"/>
    <property type="match status" value="1"/>
</dbReference>
<evidence type="ECO:0000256" key="2">
    <source>
        <dbReference type="ARBA" id="ARBA00006692"/>
    </source>
</evidence>
<evidence type="ECO:0000256" key="8">
    <source>
        <dbReference type="ARBA" id="ARBA00023319"/>
    </source>
</evidence>
<dbReference type="PROSITE" id="PS50003">
    <property type="entry name" value="PH_DOMAIN"/>
    <property type="match status" value="1"/>
</dbReference>
<dbReference type="FunFam" id="2.30.30.40:FF:000038">
    <property type="entry name" value="kalirin isoform X1"/>
    <property type="match status" value="1"/>
</dbReference>
<dbReference type="PROSITE" id="PS00108">
    <property type="entry name" value="PROTEIN_KINASE_ST"/>
    <property type="match status" value="1"/>
</dbReference>
<dbReference type="InterPro" id="IPR011009">
    <property type="entry name" value="Kinase-like_dom_sf"/>
</dbReference>
<dbReference type="FunFam" id="2.30.29.30:FF:000091">
    <property type="entry name" value="kalirin isoform X1"/>
    <property type="match status" value="1"/>
</dbReference>
<dbReference type="SUPFAM" id="SSF50729">
    <property type="entry name" value="PH domain-like"/>
    <property type="match status" value="1"/>
</dbReference>
<dbReference type="GO" id="GO:0005524">
    <property type="term" value="F:ATP binding"/>
    <property type="evidence" value="ECO:0007669"/>
    <property type="project" value="UniProtKB-UniRule"/>
</dbReference>
<protein>
    <submittedName>
        <fullName evidence="18">Kalirin</fullName>
    </submittedName>
</protein>
<dbReference type="InterPro" id="IPR000219">
    <property type="entry name" value="DH_dom"/>
</dbReference>
<reference evidence="18 19" key="1">
    <citation type="submission" date="2018-10" db="EMBL/GenBank/DDBJ databases">
        <title>Genome assembly for a Yunnan-Guizhou Plateau 3E fish, Anabarilius grahami (Regan), and its evolutionary and genetic applications.</title>
        <authorList>
            <person name="Jiang W."/>
        </authorList>
    </citation>
    <scope>NUCLEOTIDE SEQUENCE [LARGE SCALE GENOMIC DNA]</scope>
    <source>
        <strain evidence="18">AG-KIZ</strain>
        <tissue evidence="18">Muscle</tissue>
    </source>
</reference>
<dbReference type="InterPro" id="IPR001849">
    <property type="entry name" value="PH_domain"/>
</dbReference>
<evidence type="ECO:0000256" key="6">
    <source>
        <dbReference type="ARBA" id="ARBA00022741"/>
    </source>
</evidence>
<dbReference type="SMART" id="SM00325">
    <property type="entry name" value="RhoGEF"/>
    <property type="match status" value="1"/>
</dbReference>
<feature type="compositionally biased region" description="Polar residues" evidence="11">
    <location>
        <begin position="1"/>
        <end position="13"/>
    </location>
</feature>
<gene>
    <name evidence="18" type="ORF">DPX16_14117</name>
</gene>
<dbReference type="OrthoDB" id="10256089at2759"/>
<keyword evidence="6 10" id="KW-0547">Nucleotide-binding</keyword>
<dbReference type="PROSITE" id="PS50835">
    <property type="entry name" value="IG_LIKE"/>
    <property type="match status" value="1"/>
</dbReference>
<feature type="compositionally biased region" description="Basic and acidic residues" evidence="11">
    <location>
        <begin position="137"/>
        <end position="146"/>
    </location>
</feature>
<evidence type="ECO:0000256" key="7">
    <source>
        <dbReference type="ARBA" id="ARBA00022840"/>
    </source>
</evidence>
<dbReference type="SMART" id="SM00409">
    <property type="entry name" value="IG"/>
    <property type="match status" value="1"/>
</dbReference>
<dbReference type="PANTHER" id="PTHR22826:SF49">
    <property type="entry name" value="KALIRIN"/>
    <property type="match status" value="1"/>
</dbReference>
<dbReference type="GO" id="GO:0005085">
    <property type="term" value="F:guanyl-nucleotide exchange factor activity"/>
    <property type="evidence" value="ECO:0007669"/>
    <property type="project" value="UniProtKB-KW"/>
</dbReference>
<dbReference type="Pfam" id="PF16609">
    <property type="entry name" value="SH3-RhoG_link"/>
    <property type="match status" value="1"/>
</dbReference>
<dbReference type="InterPro" id="IPR035899">
    <property type="entry name" value="DBL_dom_sf"/>
</dbReference>
<dbReference type="InterPro" id="IPR036028">
    <property type="entry name" value="SH3-like_dom_sf"/>
</dbReference>
<dbReference type="Gene3D" id="2.60.40.10">
    <property type="entry name" value="Immunoglobulins"/>
    <property type="match status" value="2"/>
</dbReference>
<dbReference type="GO" id="GO:0035556">
    <property type="term" value="P:intracellular signal transduction"/>
    <property type="evidence" value="ECO:0007669"/>
    <property type="project" value="TreeGrafter"/>
</dbReference>
<evidence type="ECO:0000256" key="4">
    <source>
        <dbReference type="ARBA" id="ARBA00022490"/>
    </source>
</evidence>
<feature type="domain" description="DH" evidence="14">
    <location>
        <begin position="255"/>
        <end position="430"/>
    </location>
</feature>
<evidence type="ECO:0000256" key="5">
    <source>
        <dbReference type="ARBA" id="ARBA00022658"/>
    </source>
</evidence>
<dbReference type="InterPro" id="IPR036116">
    <property type="entry name" value="FN3_sf"/>
</dbReference>
<dbReference type="InterPro" id="IPR003961">
    <property type="entry name" value="FN3_dom"/>
</dbReference>
<name>A0A3N0YA84_ANAGA</name>
<dbReference type="InterPro" id="IPR001452">
    <property type="entry name" value="SH3_domain"/>
</dbReference>
<sequence length="1353" mass="150163">MINSNKVTSSNESAIKARSQHTQMSSTDWTLGEQVLLLVMVLDDRIVNQENYAVSGPEGKTESVATLQPQPSLNSLQSSSPGPKRSGNTLKKWLTSPVRRLSHGSNIKKIPSKQKQKRDGRKSIDLGPPEQQDDTLEERVRKEEGTLSKSSSGMHSGGEEEPEDESHTPLPPPMEIIKDPSAQEEKSSVLLASRQSSADVPSAAELVSAIEKLVKTKMTLEPGSYPGFSSVNPAEQSPIPPRNPELEQKAKALRGRMFVLNELIQTEKDYVKDLGIVVEGFMKRIEEKGVPDNMKGKDKIVFGNIHQIYDWHKDFFVGELEKCLEDQEKLPELFSKHERRLHMYVVYCQNKPKSEFIVAEYDSYFEGIQQDVNSRLGISDFLIKPIQRITKYQLLLKDFLKYSMKAGLDCQHIEKAVDLMSQVPKLCNDMMNLGRLQGFEGKLTSQGKLLQQETFFVTEQDSGVLSRSKERRVFLFEQIVIFSELLRKGSSTPGYQFKKSIKVSFLGLEEHVENDPCKFVLSCRGSSERFTLQAANTDIKQVWVQHITDLLDLQSNFLSALQSPIEYQKERSGSQSLTRNSSSSGRIGQSNSRPSSTASLGAEKPSLSGRSSTPIKLSTSNGGPCYDSDRYHRQFDGVGCNGSSSSLMVTQDYNALKENEICVTQGETVQILATNQQNMYLVYRPANSQSPAAEGWVPGHILGPLIKPLIDTTADSNIKKSLSWNTLRARKRAEKDSAPLKSDIKVENGLRKPKEILSSKVTEKESRSSDESDCEDELDPKTSMELLNPNFIQEVAPEFLTPLADVTCALGETVVLCCKVCARPKPTITLKGPDQSLLVNNNRFTINIRSLLAPVRALQKCPSSTSTLMTPKMTNRTPYGLMDFMLTCMHWLLDTGDIVLKICNLMPQDTGIYTCVAVNDHGTASSSASIKVQGIPAAPARPVAQEASSTAVIVHWLPPASSGNSAISSYTVEYRQEDSLVWQKSVVSTADVCVKIENLIPGGHYQFRVSASNPWGISPPSEPSNMVTLPSTASTYDGTGIQWKDNFESAFTELCEIGRGRFSVVRKCLSKASKKEVAVKYVNKKMQKKEQVAHEADILRHVQHPQLVALIDTYESPTAYMLVLELVEDGRLLDYLVAHDELMEEKVAFFIKDTLEALQHLHTCRVAHLDLKPENLLVDLHVPVPCVKLSDLGDAVQVSGHRYVHLLLGNPEFAAPELIQGTPVSLSTDVWSVGVLAYVMLSGVSPFLDESLEETCVNICRLDFCFPEEYFCGISQAAKDFIVSTLNQDPRKRPISASCLQHPWVSAHSGDYSKTPLDTIRLAAFIDRRKQLHDVRPATNVKGLVSSSMGHTL</sequence>
<dbReference type="PROSITE" id="PS50853">
    <property type="entry name" value="FN3"/>
    <property type="match status" value="1"/>
</dbReference>
<dbReference type="PANTHER" id="PTHR22826">
    <property type="entry name" value="RHO GUANINE EXCHANGE FACTOR-RELATED"/>
    <property type="match status" value="1"/>
</dbReference>
<evidence type="ECO:0000256" key="10">
    <source>
        <dbReference type="PROSITE-ProRule" id="PRU10141"/>
    </source>
</evidence>
<evidence type="ECO:0000259" key="13">
    <source>
        <dbReference type="PROSITE" id="PS50003"/>
    </source>
</evidence>
<dbReference type="InterPro" id="IPR013783">
    <property type="entry name" value="Ig-like_fold"/>
</dbReference>
<dbReference type="PROSITE" id="PS50011">
    <property type="entry name" value="PROTEIN_KINASE_DOM"/>
    <property type="match status" value="1"/>
</dbReference>
<dbReference type="Pfam" id="PF22697">
    <property type="entry name" value="SOS1_NGEF_PH"/>
    <property type="match status" value="1"/>
</dbReference>
<dbReference type="InterPro" id="IPR047053">
    <property type="entry name" value="Kalirin_TRIO_SH3_2"/>
</dbReference>
<evidence type="ECO:0000256" key="3">
    <source>
        <dbReference type="ARBA" id="ARBA00022443"/>
    </source>
</evidence>
<evidence type="ECO:0000259" key="15">
    <source>
        <dbReference type="PROSITE" id="PS50011"/>
    </source>
</evidence>
<keyword evidence="5" id="KW-0344">Guanine-nucleotide releasing factor</keyword>
<feature type="region of interest" description="Disordered" evidence="11">
    <location>
        <begin position="569"/>
        <end position="623"/>
    </location>
</feature>
<dbReference type="Gene3D" id="2.30.30.40">
    <property type="entry name" value="SH3 Domains"/>
    <property type="match status" value="1"/>
</dbReference>
<dbReference type="InterPro" id="IPR007110">
    <property type="entry name" value="Ig-like_dom"/>
</dbReference>
<feature type="domain" description="Protein kinase" evidence="15">
    <location>
        <begin position="1051"/>
        <end position="1305"/>
    </location>
</feature>
<organism evidence="18 19">
    <name type="scientific">Anabarilius grahami</name>
    <name type="common">Kanglang fish</name>
    <name type="synonym">Barilius grahami</name>
    <dbReference type="NCBI Taxonomy" id="495550"/>
    <lineage>
        <taxon>Eukaryota</taxon>
        <taxon>Metazoa</taxon>
        <taxon>Chordata</taxon>
        <taxon>Craniata</taxon>
        <taxon>Vertebrata</taxon>
        <taxon>Euteleostomi</taxon>
        <taxon>Actinopterygii</taxon>
        <taxon>Neopterygii</taxon>
        <taxon>Teleostei</taxon>
        <taxon>Ostariophysi</taxon>
        <taxon>Cypriniformes</taxon>
        <taxon>Xenocyprididae</taxon>
        <taxon>Xenocypridinae</taxon>
        <taxon>Xenocypridinae incertae sedis</taxon>
        <taxon>Anabarilius</taxon>
    </lineage>
</organism>
<dbReference type="Gene3D" id="2.30.29.30">
    <property type="entry name" value="Pleckstrin-homology domain (PH domain)/Phosphotyrosine-binding domain (PTB)"/>
    <property type="match status" value="1"/>
</dbReference>
<evidence type="ECO:0000256" key="9">
    <source>
        <dbReference type="PROSITE-ProRule" id="PRU00192"/>
    </source>
</evidence>
<keyword evidence="7 10" id="KW-0067">ATP-binding</keyword>
<dbReference type="PROSITE" id="PS00107">
    <property type="entry name" value="PROTEIN_KINASE_ATP"/>
    <property type="match status" value="1"/>
</dbReference>
<dbReference type="SMART" id="SM00220">
    <property type="entry name" value="S_TKc"/>
    <property type="match status" value="1"/>
</dbReference>
<comment type="similarity">
    <text evidence="2">Belongs to the protein kinase superfamily. CAMK Ser/Thr protein kinase family.</text>
</comment>
<evidence type="ECO:0000259" key="12">
    <source>
        <dbReference type="PROSITE" id="PS50002"/>
    </source>
</evidence>
<dbReference type="PROSITE" id="PS50002">
    <property type="entry name" value="SH3"/>
    <property type="match status" value="1"/>
</dbReference>
<feature type="compositionally biased region" description="Basic and acidic residues" evidence="11">
    <location>
        <begin position="755"/>
        <end position="770"/>
    </location>
</feature>
<dbReference type="CDD" id="cd00160">
    <property type="entry name" value="RhoGEF"/>
    <property type="match status" value="1"/>
</dbReference>
<proteinExistence type="inferred from homology"/>
<dbReference type="Pfam" id="PF00041">
    <property type="entry name" value="fn3"/>
    <property type="match status" value="1"/>
</dbReference>
<dbReference type="Pfam" id="PF23587">
    <property type="entry name" value="SH3_KALRN"/>
    <property type="match status" value="1"/>
</dbReference>
<accession>A0A3N0YA84</accession>
<dbReference type="CDD" id="cd11853">
    <property type="entry name" value="SH3_Kalirin_2"/>
    <property type="match status" value="1"/>
</dbReference>
<dbReference type="InterPro" id="IPR036179">
    <property type="entry name" value="Ig-like_dom_sf"/>
</dbReference>
<feature type="region of interest" description="Disordered" evidence="11">
    <location>
        <begin position="1"/>
        <end position="26"/>
    </location>
</feature>
<keyword evidence="3 9" id="KW-0728">SH3 domain</keyword>
<dbReference type="Proteomes" id="UP000281406">
    <property type="component" value="Unassembled WGS sequence"/>
</dbReference>
<feature type="domain" description="PH" evidence="13">
    <location>
        <begin position="442"/>
        <end position="552"/>
    </location>
</feature>
<evidence type="ECO:0000256" key="11">
    <source>
        <dbReference type="SAM" id="MobiDB-lite"/>
    </source>
</evidence>
<feature type="compositionally biased region" description="Basic residues" evidence="11">
    <location>
        <begin position="110"/>
        <end position="120"/>
    </location>
</feature>
<dbReference type="GO" id="GO:0007411">
    <property type="term" value="P:axon guidance"/>
    <property type="evidence" value="ECO:0007669"/>
    <property type="project" value="TreeGrafter"/>
</dbReference>
<evidence type="ECO:0000259" key="14">
    <source>
        <dbReference type="PROSITE" id="PS50010"/>
    </source>
</evidence>
<dbReference type="PROSITE" id="PS50010">
    <property type="entry name" value="DH_2"/>
    <property type="match status" value="1"/>
</dbReference>
<feature type="region of interest" description="Disordered" evidence="11">
    <location>
        <begin position="755"/>
        <end position="778"/>
    </location>
</feature>
<keyword evidence="8" id="KW-0393">Immunoglobulin domain</keyword>
<dbReference type="GO" id="GO:0005737">
    <property type="term" value="C:cytoplasm"/>
    <property type="evidence" value="ECO:0007669"/>
    <property type="project" value="UniProtKB-SubCell"/>
</dbReference>
<evidence type="ECO:0000313" key="18">
    <source>
        <dbReference type="EMBL" id="ROL42710.1"/>
    </source>
</evidence>
<dbReference type="CDD" id="cd00063">
    <property type="entry name" value="FN3"/>
    <property type="match status" value="1"/>
</dbReference>
<dbReference type="CDD" id="cd13241">
    <property type="entry name" value="PH2_Kalirin_Trio_p63RhoGEF"/>
    <property type="match status" value="1"/>
</dbReference>
<dbReference type="SUPFAM" id="SSF48065">
    <property type="entry name" value="DBL homology domain (DH-domain)"/>
    <property type="match status" value="1"/>
</dbReference>
<dbReference type="EMBL" id="RJVU01049572">
    <property type="protein sequence ID" value="ROL42710.1"/>
    <property type="molecule type" value="Genomic_DNA"/>
</dbReference>
<dbReference type="InterPro" id="IPR051336">
    <property type="entry name" value="RhoGEF_Guanine_NuclExch_SF"/>
</dbReference>
<feature type="domain" description="Ig-like" evidence="16">
    <location>
        <begin position="797"/>
        <end position="931"/>
    </location>
</feature>